<gene>
    <name evidence="1" type="ORF">F5148DRAFT_990549</name>
</gene>
<dbReference type="Proteomes" id="UP001207468">
    <property type="component" value="Unassembled WGS sequence"/>
</dbReference>
<organism evidence="1 2">
    <name type="scientific">Russula earlei</name>
    <dbReference type="NCBI Taxonomy" id="71964"/>
    <lineage>
        <taxon>Eukaryota</taxon>
        <taxon>Fungi</taxon>
        <taxon>Dikarya</taxon>
        <taxon>Basidiomycota</taxon>
        <taxon>Agaricomycotina</taxon>
        <taxon>Agaricomycetes</taxon>
        <taxon>Russulales</taxon>
        <taxon>Russulaceae</taxon>
        <taxon>Russula</taxon>
    </lineage>
</organism>
<keyword evidence="2" id="KW-1185">Reference proteome</keyword>
<dbReference type="EMBL" id="JAGFNK010001544">
    <property type="protein sequence ID" value="KAI9430639.1"/>
    <property type="molecule type" value="Genomic_DNA"/>
</dbReference>
<sequence>MLHQLQELGLQFKNEKKESVGADTLSGQTFLFTGTLNKLKRSEAEALAEEKGGTIVSGVSSKLNYLIVGEDAGSKLEKAKKINTIKIISEDEFLLLINNNQ</sequence>
<name>A0ACC0TQ77_9AGAM</name>
<proteinExistence type="predicted"/>
<evidence type="ECO:0000313" key="2">
    <source>
        <dbReference type="Proteomes" id="UP001207468"/>
    </source>
</evidence>
<protein>
    <submittedName>
        <fullName evidence="1">DNA ligase</fullName>
    </submittedName>
</protein>
<comment type="caution">
    <text evidence="1">The sequence shown here is derived from an EMBL/GenBank/DDBJ whole genome shotgun (WGS) entry which is preliminary data.</text>
</comment>
<evidence type="ECO:0000313" key="1">
    <source>
        <dbReference type="EMBL" id="KAI9430639.1"/>
    </source>
</evidence>
<accession>A0ACC0TQ77</accession>
<keyword evidence="1" id="KW-0436">Ligase</keyword>
<reference evidence="1" key="1">
    <citation type="submission" date="2021-03" db="EMBL/GenBank/DDBJ databases">
        <title>Evolutionary priming and transition to the ectomycorrhizal habit in an iconic lineage of mushroom-forming fungi: is preadaptation a requirement?</title>
        <authorList>
            <consortium name="DOE Joint Genome Institute"/>
            <person name="Looney B.P."/>
            <person name="Miyauchi S."/>
            <person name="Morin E."/>
            <person name="Drula E."/>
            <person name="Courty P.E."/>
            <person name="Chicoki N."/>
            <person name="Fauchery L."/>
            <person name="Kohler A."/>
            <person name="Kuo A."/>
            <person name="LaButti K."/>
            <person name="Pangilinan J."/>
            <person name="Lipzen A."/>
            <person name="Riley R."/>
            <person name="Andreopoulos W."/>
            <person name="He G."/>
            <person name="Johnson J."/>
            <person name="Barry K.W."/>
            <person name="Grigoriev I.V."/>
            <person name="Nagy L."/>
            <person name="Hibbett D."/>
            <person name="Henrissat B."/>
            <person name="Matheny P.B."/>
            <person name="Labbe J."/>
            <person name="Martin A.F."/>
        </authorList>
    </citation>
    <scope>NUCLEOTIDE SEQUENCE</scope>
    <source>
        <strain evidence="1">BPL698</strain>
    </source>
</reference>